<dbReference type="Pfam" id="PF00072">
    <property type="entry name" value="Response_reg"/>
    <property type="match status" value="1"/>
</dbReference>
<dbReference type="PANTHER" id="PTHR45526:SF1">
    <property type="entry name" value="TRANSCRIPTIONAL REGULATORY PROTEIN DCUR-RELATED"/>
    <property type="match status" value="1"/>
</dbReference>
<reference evidence="4 5" key="1">
    <citation type="submission" date="2023-09" db="EMBL/GenBank/DDBJ databases">
        <authorList>
            <person name="Rey-Velasco X."/>
        </authorList>
    </citation>
    <scope>NUCLEOTIDE SEQUENCE [LARGE SCALE GENOMIC DNA]</scope>
    <source>
        <strain evidence="4 5">F117</strain>
    </source>
</reference>
<dbReference type="SMART" id="SM00448">
    <property type="entry name" value="REC"/>
    <property type="match status" value="1"/>
</dbReference>
<evidence type="ECO:0000256" key="1">
    <source>
        <dbReference type="PROSITE-ProRule" id="PRU00169"/>
    </source>
</evidence>
<name>A0ABU3D1M4_9FLAO</name>
<evidence type="ECO:0000259" key="3">
    <source>
        <dbReference type="PROSITE" id="PS50930"/>
    </source>
</evidence>
<protein>
    <submittedName>
        <fullName evidence="4">Response regulator transcription factor</fullName>
    </submittedName>
</protein>
<keyword evidence="1" id="KW-0597">Phosphoprotein</keyword>
<dbReference type="PROSITE" id="PS50930">
    <property type="entry name" value="HTH_LYTTR"/>
    <property type="match status" value="1"/>
</dbReference>
<dbReference type="Gene3D" id="2.40.50.1020">
    <property type="entry name" value="LytTr DNA-binding domain"/>
    <property type="match status" value="1"/>
</dbReference>
<dbReference type="InterPro" id="IPR011006">
    <property type="entry name" value="CheY-like_superfamily"/>
</dbReference>
<dbReference type="SUPFAM" id="SSF52172">
    <property type="entry name" value="CheY-like"/>
    <property type="match status" value="1"/>
</dbReference>
<proteinExistence type="predicted"/>
<evidence type="ECO:0000259" key="2">
    <source>
        <dbReference type="PROSITE" id="PS50110"/>
    </source>
</evidence>
<dbReference type="InterPro" id="IPR007492">
    <property type="entry name" value="LytTR_DNA-bd_dom"/>
</dbReference>
<dbReference type="PROSITE" id="PS50110">
    <property type="entry name" value="RESPONSE_REGULATORY"/>
    <property type="match status" value="1"/>
</dbReference>
<evidence type="ECO:0000313" key="4">
    <source>
        <dbReference type="EMBL" id="MDT0675447.1"/>
    </source>
</evidence>
<dbReference type="Gene3D" id="3.40.50.2300">
    <property type="match status" value="1"/>
</dbReference>
<accession>A0ABU3D1M4</accession>
<evidence type="ECO:0000313" key="5">
    <source>
        <dbReference type="Proteomes" id="UP001262582"/>
    </source>
</evidence>
<organism evidence="4 5">
    <name type="scientific">Autumnicola musiva</name>
    <dbReference type="NCBI Taxonomy" id="3075589"/>
    <lineage>
        <taxon>Bacteria</taxon>
        <taxon>Pseudomonadati</taxon>
        <taxon>Bacteroidota</taxon>
        <taxon>Flavobacteriia</taxon>
        <taxon>Flavobacteriales</taxon>
        <taxon>Flavobacteriaceae</taxon>
        <taxon>Autumnicola</taxon>
    </lineage>
</organism>
<sequence length="237" mass="27308">MSLTCVIIDDEPLAIKVIKNFIEQMNELTLKSTFNNAVESIQYIQEHEEIDLIFLDINMPMLDGYSFLESLKKKPDVIITTAHEEYAVKGYEMEILDYLVKPVSFPRFVKAINKAKSQNSIHVSSKTQTQTQTEAEHIFIKIDKKLMKKIYLEEILVVESLKDYIKIVTLTGKYIVHQTLSSFTDSLPQDRFIRIHRSYTIAISKVQAIEGSSVEIAGFRYVIGRSYLSKFKEAILK</sequence>
<comment type="caution">
    <text evidence="4">The sequence shown here is derived from an EMBL/GenBank/DDBJ whole genome shotgun (WGS) entry which is preliminary data.</text>
</comment>
<dbReference type="InterPro" id="IPR051271">
    <property type="entry name" value="2C-system_Tx_regulators"/>
</dbReference>
<dbReference type="RefSeq" id="WP_311501920.1">
    <property type="nucleotide sequence ID" value="NZ_JAVRHK010000002.1"/>
</dbReference>
<gene>
    <name evidence="4" type="ORF">RM539_02480</name>
</gene>
<dbReference type="InterPro" id="IPR001789">
    <property type="entry name" value="Sig_transdc_resp-reg_receiver"/>
</dbReference>
<dbReference type="Pfam" id="PF04397">
    <property type="entry name" value="LytTR"/>
    <property type="match status" value="1"/>
</dbReference>
<dbReference type="SMART" id="SM00850">
    <property type="entry name" value="LytTR"/>
    <property type="match status" value="1"/>
</dbReference>
<feature type="modified residue" description="4-aspartylphosphate" evidence="1">
    <location>
        <position position="56"/>
    </location>
</feature>
<dbReference type="PANTHER" id="PTHR45526">
    <property type="entry name" value="TRANSCRIPTIONAL REGULATORY PROTEIN DPIA"/>
    <property type="match status" value="1"/>
</dbReference>
<dbReference type="Proteomes" id="UP001262582">
    <property type="component" value="Unassembled WGS sequence"/>
</dbReference>
<keyword evidence="5" id="KW-1185">Reference proteome</keyword>
<dbReference type="EMBL" id="JAVRHK010000002">
    <property type="protein sequence ID" value="MDT0675447.1"/>
    <property type="molecule type" value="Genomic_DNA"/>
</dbReference>
<feature type="domain" description="HTH LytTR-type" evidence="3">
    <location>
        <begin position="139"/>
        <end position="237"/>
    </location>
</feature>
<feature type="domain" description="Response regulatory" evidence="2">
    <location>
        <begin position="4"/>
        <end position="116"/>
    </location>
</feature>